<sequence>MGEEIKSTLEIVLEKVEKLGKASKEELRREELIKEGRRLAAKFLNEKDFSLLKALAAVKPEDKPLILRGVVDTLVRNIVFPRDEHAIAEIERALLGLEQVFAAFPQVKQLTAEIKKLLLLFYQQQKQIYEQFKQQFKAQFSEVEEALKEQYGEQIKVDIEMQPKFQEEWRKIKGQLEEQYRQQLDYLKGLFYKMLPA</sequence>
<dbReference type="AlphaFoldDB" id="A0A7V5P0J9"/>
<gene>
    <name evidence="1" type="ORF">ENJ96_07130</name>
</gene>
<accession>A0A7V5P0J9</accession>
<dbReference type="EMBL" id="DROK01000208">
    <property type="protein sequence ID" value="HHI97610.1"/>
    <property type="molecule type" value="Genomic_DNA"/>
</dbReference>
<protein>
    <submittedName>
        <fullName evidence="1">Uncharacterized protein</fullName>
    </submittedName>
</protein>
<reference evidence="1" key="1">
    <citation type="journal article" date="2020" name="mSystems">
        <title>Genome- and Community-Level Interaction Insights into Carbon Utilization and Element Cycling Functions of Hydrothermarchaeota in Hydrothermal Sediment.</title>
        <authorList>
            <person name="Zhou Z."/>
            <person name="Liu Y."/>
            <person name="Xu W."/>
            <person name="Pan J."/>
            <person name="Luo Z.H."/>
            <person name="Li M."/>
        </authorList>
    </citation>
    <scope>NUCLEOTIDE SEQUENCE [LARGE SCALE GENOMIC DNA]</scope>
    <source>
        <strain evidence="1">HyVt-533</strain>
    </source>
</reference>
<proteinExistence type="predicted"/>
<evidence type="ECO:0000313" key="1">
    <source>
        <dbReference type="EMBL" id="HHI97610.1"/>
    </source>
</evidence>
<organism evidence="1">
    <name type="scientific">Thermodesulfatator atlanticus</name>
    <dbReference type="NCBI Taxonomy" id="501497"/>
    <lineage>
        <taxon>Bacteria</taxon>
        <taxon>Pseudomonadati</taxon>
        <taxon>Thermodesulfobacteriota</taxon>
        <taxon>Thermodesulfobacteria</taxon>
        <taxon>Thermodesulfobacteriales</taxon>
        <taxon>Thermodesulfatatoraceae</taxon>
        <taxon>Thermodesulfatator</taxon>
    </lineage>
</organism>
<dbReference type="Proteomes" id="UP000886101">
    <property type="component" value="Unassembled WGS sequence"/>
</dbReference>
<name>A0A7V5P0J9_9BACT</name>
<comment type="caution">
    <text evidence="1">The sequence shown here is derived from an EMBL/GenBank/DDBJ whole genome shotgun (WGS) entry which is preliminary data.</text>
</comment>